<keyword evidence="8" id="KW-1185">Reference proteome</keyword>
<dbReference type="Pfam" id="PF22458">
    <property type="entry name" value="RsmF-B_ferredox"/>
    <property type="match status" value="1"/>
</dbReference>
<keyword evidence="2 5" id="KW-0808">Transferase</keyword>
<dbReference type="AlphaFoldDB" id="A8FVX6"/>
<dbReference type="InterPro" id="IPR029063">
    <property type="entry name" value="SAM-dependent_MTases_sf"/>
</dbReference>
<evidence type="ECO:0000313" key="7">
    <source>
        <dbReference type="EMBL" id="ABV36999.1"/>
    </source>
</evidence>
<evidence type="ECO:0000256" key="2">
    <source>
        <dbReference type="ARBA" id="ARBA00022679"/>
    </source>
</evidence>
<evidence type="ECO:0000256" key="5">
    <source>
        <dbReference type="PROSITE-ProRule" id="PRU01023"/>
    </source>
</evidence>
<evidence type="ECO:0000259" key="6">
    <source>
        <dbReference type="PROSITE" id="PS51686"/>
    </source>
</evidence>
<accession>A8FVX6</accession>
<evidence type="ECO:0000313" key="8">
    <source>
        <dbReference type="Proteomes" id="UP000002015"/>
    </source>
</evidence>
<comment type="similarity">
    <text evidence="5">Belongs to the class I-like SAM-binding methyltransferase superfamily. RsmB/NOP family.</text>
</comment>
<feature type="binding site" evidence="5">
    <location>
        <position position="272"/>
    </location>
    <ligand>
        <name>S-adenosyl-L-methionine</name>
        <dbReference type="ChEBI" id="CHEBI:59789"/>
    </ligand>
</feature>
<dbReference type="InterPro" id="IPR049560">
    <property type="entry name" value="MeTrfase_RsmB-F_NOP2_cat"/>
</dbReference>
<dbReference type="STRING" id="425104.Ssed_2390"/>
<dbReference type="GO" id="GO:0001510">
    <property type="term" value="P:RNA methylation"/>
    <property type="evidence" value="ECO:0007669"/>
    <property type="project" value="InterPro"/>
</dbReference>
<keyword evidence="3 5" id="KW-0949">S-adenosyl-L-methionine</keyword>
<dbReference type="GO" id="GO:0008173">
    <property type="term" value="F:RNA methyltransferase activity"/>
    <property type="evidence" value="ECO:0007669"/>
    <property type="project" value="InterPro"/>
</dbReference>
<name>A8FVX6_SHESH</name>
<reference evidence="7 8" key="1">
    <citation type="submission" date="2007-08" db="EMBL/GenBank/DDBJ databases">
        <title>Complete sequence of Shewanella sediminis HAW-EB3.</title>
        <authorList>
            <consortium name="US DOE Joint Genome Institute"/>
            <person name="Copeland A."/>
            <person name="Lucas S."/>
            <person name="Lapidus A."/>
            <person name="Barry K."/>
            <person name="Glavina del Rio T."/>
            <person name="Dalin E."/>
            <person name="Tice H."/>
            <person name="Pitluck S."/>
            <person name="Chertkov O."/>
            <person name="Brettin T."/>
            <person name="Bruce D."/>
            <person name="Detter J.C."/>
            <person name="Han C."/>
            <person name="Schmutz J."/>
            <person name="Larimer F."/>
            <person name="Land M."/>
            <person name="Hauser L."/>
            <person name="Kyrpides N."/>
            <person name="Kim E."/>
            <person name="Zhao J.-S."/>
            <person name="Richardson P."/>
        </authorList>
    </citation>
    <scope>NUCLEOTIDE SEQUENCE [LARGE SCALE GENOMIC DNA]</scope>
    <source>
        <strain evidence="7 8">HAW-EB3</strain>
    </source>
</reference>
<proteinExistence type="inferred from homology"/>
<feature type="active site" description="Nucleophile" evidence="5">
    <location>
        <position position="370"/>
    </location>
</feature>
<comment type="caution">
    <text evidence="5">Lacks conserved residue(s) required for the propagation of feature annotation.</text>
</comment>
<dbReference type="Pfam" id="PF01189">
    <property type="entry name" value="Methyltr_RsmB-F"/>
    <property type="match status" value="1"/>
</dbReference>
<keyword evidence="1 5" id="KW-0489">Methyltransferase</keyword>
<dbReference type="PANTHER" id="PTHR22807">
    <property type="entry name" value="NOP2 YEAST -RELATED NOL1/NOP2/FMU SUN DOMAIN-CONTAINING"/>
    <property type="match status" value="1"/>
</dbReference>
<dbReference type="InterPro" id="IPR001678">
    <property type="entry name" value="MeTrfase_RsmB-F_NOP2_dom"/>
</dbReference>
<feature type="domain" description="SAM-dependent MTase RsmB/NOP-type" evidence="6">
    <location>
        <begin position="158"/>
        <end position="419"/>
    </location>
</feature>
<dbReference type="KEGG" id="sse:Ssed_2390"/>
<protein>
    <submittedName>
        <fullName evidence="7">Fmu (Sun) domain protein</fullName>
    </submittedName>
</protein>
<dbReference type="EMBL" id="CP000821">
    <property type="protein sequence ID" value="ABV36999.1"/>
    <property type="molecule type" value="Genomic_DNA"/>
</dbReference>
<keyword evidence="4 5" id="KW-0694">RNA-binding</keyword>
<organism evidence="7 8">
    <name type="scientific">Shewanella sediminis (strain HAW-EB3)</name>
    <dbReference type="NCBI Taxonomy" id="425104"/>
    <lineage>
        <taxon>Bacteria</taxon>
        <taxon>Pseudomonadati</taxon>
        <taxon>Pseudomonadota</taxon>
        <taxon>Gammaproteobacteria</taxon>
        <taxon>Alteromonadales</taxon>
        <taxon>Shewanellaceae</taxon>
        <taxon>Shewanella</taxon>
    </lineage>
</organism>
<dbReference type="Proteomes" id="UP000002015">
    <property type="component" value="Chromosome"/>
</dbReference>
<sequence length="419" mass="47059">MIHTFLFHASTTGNFMLNSPLSPSSTELVISVLDMVLSEGKPLDRAYSVHFSGLQLAPSEQARITKVAGDILRRLNLYCFLSDVKPEEMSRLGTRLINAWHLFHELELPKLQYSLPLVEAEYFARLEEAKKQPALWDGCPEWLDEMGQSQLGEAWAKERAALNTQPKRFIRTNLLKCTREELAKKLRNEQVQTQEVEGVDTALEVTSDSALFRTESFKKGWFEQQDAGSQLVAAAVDAKPGMRVIDACAGAGGKTLSIASQMKGKGRLLAMDVEQWKLDSLKQRARRANADNIETRIIASSKTIKRLKLSADRVLLDVPCSGLGVLKRNPDAKWRDTPERLPVLVELQKHILQSYSRMVKVGGMLVYATCSIMPEENRNQVDAFLAENDHFKFIEDETISVADSGFDGFYLAKLERIAE</sequence>
<gene>
    <name evidence="7" type="ordered locus">Ssed_2390</name>
</gene>
<feature type="binding site" evidence="5">
    <location>
        <position position="317"/>
    </location>
    <ligand>
        <name>S-adenosyl-L-methionine</name>
        <dbReference type="ChEBI" id="CHEBI:59789"/>
    </ligand>
</feature>
<dbReference type="InterPro" id="IPR023267">
    <property type="entry name" value="RCMT"/>
</dbReference>
<dbReference type="HOGENOM" id="CLU_005316_0_2_6"/>
<dbReference type="PANTHER" id="PTHR22807:SF53">
    <property type="entry name" value="RIBOSOMAL RNA SMALL SUBUNIT METHYLTRANSFERASE B-RELATED"/>
    <property type="match status" value="1"/>
</dbReference>
<dbReference type="SUPFAM" id="SSF53335">
    <property type="entry name" value="S-adenosyl-L-methionine-dependent methyltransferases"/>
    <property type="match status" value="1"/>
</dbReference>
<dbReference type="eggNOG" id="COG0144">
    <property type="taxonomic scope" value="Bacteria"/>
</dbReference>
<dbReference type="Gene3D" id="3.30.70.1170">
    <property type="entry name" value="Sun protein, domain 3"/>
    <property type="match status" value="1"/>
</dbReference>
<dbReference type="GO" id="GO:0003723">
    <property type="term" value="F:RNA binding"/>
    <property type="evidence" value="ECO:0007669"/>
    <property type="project" value="UniProtKB-UniRule"/>
</dbReference>
<dbReference type="PROSITE" id="PS51686">
    <property type="entry name" value="SAM_MT_RSMB_NOP"/>
    <property type="match status" value="1"/>
</dbReference>
<dbReference type="CDD" id="cd02440">
    <property type="entry name" value="AdoMet_MTases"/>
    <property type="match status" value="1"/>
</dbReference>
<dbReference type="Gene3D" id="3.40.50.150">
    <property type="entry name" value="Vaccinia Virus protein VP39"/>
    <property type="match status" value="1"/>
</dbReference>
<evidence type="ECO:0000256" key="3">
    <source>
        <dbReference type="ARBA" id="ARBA00022691"/>
    </source>
</evidence>
<dbReference type="InterPro" id="IPR054728">
    <property type="entry name" value="RsmB-like_ferredoxin"/>
</dbReference>
<evidence type="ECO:0000256" key="1">
    <source>
        <dbReference type="ARBA" id="ARBA00022603"/>
    </source>
</evidence>
<dbReference type="PRINTS" id="PR02008">
    <property type="entry name" value="RCMTFAMILY"/>
</dbReference>
<evidence type="ECO:0000256" key="4">
    <source>
        <dbReference type="ARBA" id="ARBA00022884"/>
    </source>
</evidence>